<dbReference type="PROSITE" id="PS51352">
    <property type="entry name" value="THIOREDOXIN_2"/>
    <property type="match status" value="1"/>
</dbReference>
<dbReference type="EMBL" id="HBEK01017784">
    <property type="protein sequence ID" value="CAD8399708.1"/>
    <property type="molecule type" value="Transcribed_RNA"/>
</dbReference>
<evidence type="ECO:0000256" key="3">
    <source>
        <dbReference type="ARBA" id="ARBA00023002"/>
    </source>
</evidence>
<dbReference type="InterPro" id="IPR013766">
    <property type="entry name" value="Thioredoxin_domain"/>
</dbReference>
<dbReference type="InterPro" id="IPR000889">
    <property type="entry name" value="Glutathione_peroxidase"/>
</dbReference>
<dbReference type="SUPFAM" id="SSF52833">
    <property type="entry name" value="Thioredoxin-like"/>
    <property type="match status" value="1"/>
</dbReference>
<dbReference type="Pfam" id="PF00255">
    <property type="entry name" value="GSHPx"/>
    <property type="match status" value="1"/>
</dbReference>
<organism evidence="6">
    <name type="scientific">Rhodosorus marinus</name>
    <dbReference type="NCBI Taxonomy" id="101924"/>
    <lineage>
        <taxon>Eukaryota</taxon>
        <taxon>Rhodophyta</taxon>
        <taxon>Stylonematophyceae</taxon>
        <taxon>Stylonematales</taxon>
        <taxon>Stylonemataceae</taxon>
        <taxon>Rhodosorus</taxon>
    </lineage>
</organism>
<proteinExistence type="inferred from homology"/>
<evidence type="ECO:0000259" key="5">
    <source>
        <dbReference type="PROSITE" id="PS51352"/>
    </source>
</evidence>
<sequence length="207" mass="22630">MSAFVAASGFSAQGRSRLRFVSSGRPAVFGVSLRRGVQFQGARPYSRTTPKMAASLHDIKMKDIDGNPVDFSSMKGKPVLAVNVACFCGYTKKVYTMMKDLSEKYDDKIQVVAFPSNEFGAQEPGTPDEIKSFVSDQYGSKILIMEKSSVKGSSANEVFKLGKDAGVGEPQWNFDGRLIFDKDGKLSKRLTNAATMPDMDAEIQKVL</sequence>
<accession>A0A7S0G792</accession>
<evidence type="ECO:0000313" key="6">
    <source>
        <dbReference type="EMBL" id="CAD8399708.1"/>
    </source>
</evidence>
<evidence type="ECO:0000256" key="2">
    <source>
        <dbReference type="ARBA" id="ARBA00022559"/>
    </source>
</evidence>
<dbReference type="GO" id="GO:0006979">
    <property type="term" value="P:response to oxidative stress"/>
    <property type="evidence" value="ECO:0007669"/>
    <property type="project" value="InterPro"/>
</dbReference>
<reference evidence="6" key="1">
    <citation type="submission" date="2021-01" db="EMBL/GenBank/DDBJ databases">
        <authorList>
            <person name="Corre E."/>
            <person name="Pelletier E."/>
            <person name="Niang G."/>
            <person name="Scheremetjew M."/>
            <person name="Finn R."/>
            <person name="Kale V."/>
            <person name="Holt S."/>
            <person name="Cochrane G."/>
            <person name="Meng A."/>
            <person name="Brown T."/>
            <person name="Cohen L."/>
        </authorList>
    </citation>
    <scope>NUCLEOTIDE SEQUENCE</scope>
    <source>
        <strain evidence="6">UTEX LB 2760</strain>
    </source>
</reference>
<dbReference type="PRINTS" id="PR01011">
    <property type="entry name" value="GLUTPROXDASE"/>
</dbReference>
<dbReference type="PANTHER" id="PTHR11592">
    <property type="entry name" value="GLUTATHIONE PEROXIDASE"/>
    <property type="match status" value="1"/>
</dbReference>
<evidence type="ECO:0000256" key="1">
    <source>
        <dbReference type="ARBA" id="ARBA00006926"/>
    </source>
</evidence>
<keyword evidence="2 4" id="KW-0575">Peroxidase</keyword>
<dbReference type="InterPro" id="IPR036249">
    <property type="entry name" value="Thioredoxin-like_sf"/>
</dbReference>
<dbReference type="GO" id="GO:0004601">
    <property type="term" value="F:peroxidase activity"/>
    <property type="evidence" value="ECO:0007669"/>
    <property type="project" value="UniProtKB-KW"/>
</dbReference>
<dbReference type="AlphaFoldDB" id="A0A7S0G792"/>
<comment type="similarity">
    <text evidence="1 4">Belongs to the glutathione peroxidase family.</text>
</comment>
<name>A0A7S0G792_9RHOD</name>
<feature type="domain" description="Thioredoxin" evidence="5">
    <location>
        <begin position="50"/>
        <end position="207"/>
    </location>
</feature>
<dbReference type="Gene3D" id="3.40.30.10">
    <property type="entry name" value="Glutaredoxin"/>
    <property type="match status" value="1"/>
</dbReference>
<dbReference type="PANTHER" id="PTHR11592:SF78">
    <property type="entry name" value="GLUTATHIONE PEROXIDASE"/>
    <property type="match status" value="1"/>
</dbReference>
<protein>
    <recommendedName>
        <fullName evidence="4">Glutathione peroxidase</fullName>
    </recommendedName>
</protein>
<dbReference type="PROSITE" id="PS51355">
    <property type="entry name" value="GLUTATHIONE_PEROXID_3"/>
    <property type="match status" value="1"/>
</dbReference>
<evidence type="ECO:0000256" key="4">
    <source>
        <dbReference type="RuleBase" id="RU000499"/>
    </source>
</evidence>
<gene>
    <name evidence="6" type="ORF">RMAR0315_LOCUS9701</name>
</gene>
<keyword evidence="3 4" id="KW-0560">Oxidoreductase</keyword>